<reference evidence="14" key="1">
    <citation type="submission" date="2024-02" db="UniProtKB">
        <authorList>
            <consortium name="WormBaseParasite"/>
        </authorList>
    </citation>
    <scope>IDENTIFICATION</scope>
</reference>
<dbReference type="Gene3D" id="3.30.40.10">
    <property type="entry name" value="Zinc/RING finger domain, C3HC4 (zinc finger)"/>
    <property type="match status" value="1"/>
</dbReference>
<dbReference type="Gene3D" id="3.40.30.10">
    <property type="entry name" value="Glutaredoxin"/>
    <property type="match status" value="1"/>
</dbReference>
<dbReference type="GO" id="GO:0008270">
    <property type="term" value="F:zinc ion binding"/>
    <property type="evidence" value="ECO:0007669"/>
    <property type="project" value="UniProtKB-KW"/>
</dbReference>
<dbReference type="Gene3D" id="1.20.120.1750">
    <property type="match status" value="1"/>
</dbReference>
<keyword evidence="5" id="KW-0479">Metal-binding</keyword>
<accession>A0AAF5CYL5</accession>
<evidence type="ECO:0000259" key="12">
    <source>
        <dbReference type="PROSITE" id="PS51873"/>
    </source>
</evidence>
<evidence type="ECO:0000256" key="10">
    <source>
        <dbReference type="SAM" id="MobiDB-lite"/>
    </source>
</evidence>
<dbReference type="Gene3D" id="3.10.20.90">
    <property type="entry name" value="Phosphatidylinositol 3-kinase Catalytic Subunit, Chain A, domain 1"/>
    <property type="match status" value="1"/>
</dbReference>
<comment type="pathway">
    <text evidence="2">Protein modification; protein ubiquitination.</text>
</comment>
<dbReference type="PANTHER" id="PTHR11685">
    <property type="entry name" value="RBR FAMILY RING FINGER AND IBR DOMAIN-CONTAINING"/>
    <property type="match status" value="1"/>
</dbReference>
<evidence type="ECO:0000313" key="13">
    <source>
        <dbReference type="Proteomes" id="UP000035681"/>
    </source>
</evidence>
<comment type="catalytic activity">
    <reaction evidence="1">
        <text>[E2 ubiquitin-conjugating enzyme]-S-ubiquitinyl-L-cysteine + [acceptor protein]-L-lysine = [E2 ubiquitin-conjugating enzyme]-L-cysteine + [acceptor protein]-N(6)-ubiquitinyl-L-lysine.</text>
        <dbReference type="EC" id="2.3.2.31"/>
    </reaction>
</comment>
<dbReference type="InterPro" id="IPR013083">
    <property type="entry name" value="Znf_RING/FYVE/PHD"/>
</dbReference>
<evidence type="ECO:0000256" key="9">
    <source>
        <dbReference type="ARBA" id="ARBA00022833"/>
    </source>
</evidence>
<dbReference type="PROSITE" id="PS51873">
    <property type="entry name" value="TRIAD"/>
    <property type="match status" value="1"/>
</dbReference>
<dbReference type="InterPro" id="IPR002867">
    <property type="entry name" value="IBR_dom"/>
</dbReference>
<keyword evidence="7" id="KW-0863">Zinc-finger</keyword>
<dbReference type="SUPFAM" id="SSF54236">
    <property type="entry name" value="Ubiquitin-like"/>
    <property type="match status" value="1"/>
</dbReference>
<evidence type="ECO:0000256" key="1">
    <source>
        <dbReference type="ARBA" id="ARBA00001798"/>
    </source>
</evidence>
<dbReference type="InterPro" id="IPR045840">
    <property type="entry name" value="Ariadne"/>
</dbReference>
<dbReference type="EC" id="2.3.2.31" evidence="3"/>
<proteinExistence type="predicted"/>
<dbReference type="Pfam" id="PF00789">
    <property type="entry name" value="UBX"/>
    <property type="match status" value="1"/>
</dbReference>
<evidence type="ECO:0000256" key="8">
    <source>
        <dbReference type="ARBA" id="ARBA00022786"/>
    </source>
</evidence>
<evidence type="ECO:0000256" key="4">
    <source>
        <dbReference type="ARBA" id="ARBA00022679"/>
    </source>
</evidence>
<evidence type="ECO:0000256" key="7">
    <source>
        <dbReference type="ARBA" id="ARBA00022771"/>
    </source>
</evidence>
<protein>
    <recommendedName>
        <fullName evidence="3">RBR-type E3 ubiquitin transferase</fullName>
        <ecNumber evidence="3">2.3.2.31</ecNumber>
    </recommendedName>
</protein>
<dbReference type="InterPro" id="IPR031127">
    <property type="entry name" value="E3_UB_ligase_RBR"/>
</dbReference>
<dbReference type="SUPFAM" id="SSF52833">
    <property type="entry name" value="Thioredoxin-like"/>
    <property type="match status" value="1"/>
</dbReference>
<dbReference type="PROSITE" id="PS50033">
    <property type="entry name" value="UBX"/>
    <property type="match status" value="1"/>
</dbReference>
<evidence type="ECO:0000256" key="5">
    <source>
        <dbReference type="ARBA" id="ARBA00022723"/>
    </source>
</evidence>
<sequence length="914" mass="106487">NMDDRLRNGGRDSSPDNMMDEDESSLIRHLIRSHNMRRPVTSHSNNIPINQRIQMERNNGEELTERRPRLDPDTITFGNGLGSLQDLLGGRYSEYDRNDHPRQNVIPRILGPQTPSRNQFLQRMLNNSSRYVRDDVDMSSRSFPIERVREEAVEAKKWLLVCIKEHSHTSSFHLNNILLDATVKHVIDSNYFFVSYYKSDEDGQKLKMFYKLNSFPVVLILDPRTGEEVATLPSNCIDATTFCNYLLNFITKYSNFLAKDAEYKKMYGELLSSQPCLSNDNSYRKRRFNGDCDDSIGQPSTSKKFRKDDSDSVNVIVENGTKLTTIDQDDYKKFSGYPCSESSPVFIIVQFPDGKRLSINVYDNATLKALFLFIGGHGYNVRDFYIIYGYPKKIIDYTQADRTLKSMGFEKRELIFIDKKYSNFCLNYYSNNDFDLDMDVVEEVNDDDHKDLTKALNVETITKDDVVEIIESNVESIKRQISGVFATDQVRHLLFKTRFNSEEVIKKLKDNPDSFLIDHKLLPVEDDVRKCKRIKMNETASENISNNMECLICCSQFDLKEHKKLKNNCKHCFCKSCWFIHIKNQVDMNNAANITCMATNCDVVCLPTLVSQITDDNNKGSFELYNNYMKTLCNEYIEVHPKMIKCPGTDCLSVIFAENASYKEVKCSNCSKKMCFSCSFQFHAPANCSNMIKWKRKCEDDSETSNYIRAHTKECPKCHTTIEKNGGCNHMTCKFCSNEFCYVCLGQWKEHGTSYYSCSKYNDDMKAKTEKNISKAASELKKYLHYFGRWDNHLKSLKLEEELRKKIKEKINEKINKNEGTWIDWQYLYEAAEVLTKCRFTLMHCYPEAYYFTESSPGKELFEYQLNMFEKAVEDLSWYVERSEQDNRSHLSLCMAIAERNRKAVISEYYKKFK</sequence>
<feature type="compositionally biased region" description="Basic and acidic residues" evidence="10">
    <location>
        <begin position="1"/>
        <end position="14"/>
    </location>
</feature>
<dbReference type="SUPFAM" id="SSF57850">
    <property type="entry name" value="RING/U-box"/>
    <property type="match status" value="3"/>
</dbReference>
<dbReference type="WBParaSite" id="TCONS_00003962.p1">
    <property type="protein sequence ID" value="TCONS_00003962.p1"/>
    <property type="gene ID" value="XLOC_000767"/>
</dbReference>
<dbReference type="InterPro" id="IPR044066">
    <property type="entry name" value="TRIAD_supradom"/>
</dbReference>
<dbReference type="InterPro" id="IPR047556">
    <property type="entry name" value="Rcat_RBR_TRIAD1"/>
</dbReference>
<evidence type="ECO:0000313" key="14">
    <source>
        <dbReference type="WBParaSite" id="TCONS_00003962.p1"/>
    </source>
</evidence>
<organism evidence="13 14">
    <name type="scientific">Strongyloides stercoralis</name>
    <name type="common">Threadworm</name>
    <dbReference type="NCBI Taxonomy" id="6248"/>
    <lineage>
        <taxon>Eukaryota</taxon>
        <taxon>Metazoa</taxon>
        <taxon>Ecdysozoa</taxon>
        <taxon>Nematoda</taxon>
        <taxon>Chromadorea</taxon>
        <taxon>Rhabditida</taxon>
        <taxon>Tylenchina</taxon>
        <taxon>Panagrolaimomorpha</taxon>
        <taxon>Strongyloidoidea</taxon>
        <taxon>Strongyloididae</taxon>
        <taxon>Strongyloides</taxon>
    </lineage>
</organism>
<dbReference type="Proteomes" id="UP000035681">
    <property type="component" value="Unplaced"/>
</dbReference>
<evidence type="ECO:0000259" key="11">
    <source>
        <dbReference type="PROSITE" id="PS50033"/>
    </source>
</evidence>
<evidence type="ECO:0000256" key="2">
    <source>
        <dbReference type="ARBA" id="ARBA00004906"/>
    </source>
</evidence>
<dbReference type="GO" id="GO:0061630">
    <property type="term" value="F:ubiquitin protein ligase activity"/>
    <property type="evidence" value="ECO:0007669"/>
    <property type="project" value="UniProtKB-EC"/>
</dbReference>
<keyword evidence="8" id="KW-0833">Ubl conjugation pathway</keyword>
<feature type="domain" description="UBX" evidence="11">
    <location>
        <begin position="340"/>
        <end position="417"/>
    </location>
</feature>
<keyword evidence="6" id="KW-0677">Repeat</keyword>
<feature type="domain" description="RING-type" evidence="12">
    <location>
        <begin position="546"/>
        <end position="762"/>
    </location>
</feature>
<keyword evidence="4" id="KW-0808">Transferase</keyword>
<name>A0AAF5CYL5_STRER</name>
<feature type="region of interest" description="Disordered" evidence="10">
    <location>
        <begin position="1"/>
        <end position="22"/>
    </location>
</feature>
<dbReference type="InterPro" id="IPR001012">
    <property type="entry name" value="UBX_dom"/>
</dbReference>
<dbReference type="Pfam" id="PF19422">
    <property type="entry name" value="Ariadne"/>
    <property type="match status" value="1"/>
</dbReference>
<evidence type="ECO:0000256" key="3">
    <source>
        <dbReference type="ARBA" id="ARBA00012251"/>
    </source>
</evidence>
<keyword evidence="13" id="KW-1185">Reference proteome</keyword>
<dbReference type="GO" id="GO:0016567">
    <property type="term" value="P:protein ubiquitination"/>
    <property type="evidence" value="ECO:0007669"/>
    <property type="project" value="InterPro"/>
</dbReference>
<dbReference type="InterPro" id="IPR036249">
    <property type="entry name" value="Thioredoxin-like_sf"/>
</dbReference>
<dbReference type="FunFam" id="1.20.120.1750:FF:000002">
    <property type="entry name" value="RBR-type E3 ubiquitin transferase"/>
    <property type="match status" value="1"/>
</dbReference>
<dbReference type="SMART" id="SM00647">
    <property type="entry name" value="IBR"/>
    <property type="match status" value="2"/>
</dbReference>
<dbReference type="CDD" id="cd20360">
    <property type="entry name" value="Rcat_RBR_TRIAD1"/>
    <property type="match status" value="1"/>
</dbReference>
<dbReference type="InterPro" id="IPR029071">
    <property type="entry name" value="Ubiquitin-like_domsf"/>
</dbReference>
<dbReference type="AlphaFoldDB" id="A0AAF5CYL5"/>
<dbReference type="Pfam" id="PF22191">
    <property type="entry name" value="IBR_1"/>
    <property type="match status" value="1"/>
</dbReference>
<keyword evidence="9" id="KW-0862">Zinc</keyword>
<evidence type="ECO:0000256" key="6">
    <source>
        <dbReference type="ARBA" id="ARBA00022737"/>
    </source>
</evidence>
<dbReference type="Pfam" id="PF01485">
    <property type="entry name" value="IBR"/>
    <property type="match status" value="1"/>
</dbReference>